<organism evidence="1 2">
    <name type="scientific">Legionella massiliensis</name>
    <dbReference type="NCBI Taxonomy" id="1034943"/>
    <lineage>
        <taxon>Bacteria</taxon>
        <taxon>Pseudomonadati</taxon>
        <taxon>Pseudomonadota</taxon>
        <taxon>Gammaproteobacteria</taxon>
        <taxon>Legionellales</taxon>
        <taxon>Legionellaceae</taxon>
        <taxon>Legionella</taxon>
    </lineage>
</organism>
<dbReference type="AlphaFoldDB" id="A0A078L281"/>
<gene>
    <name evidence="1" type="ORF">BN59_03619</name>
</gene>
<dbReference type="EMBL" id="CCSB01000004">
    <property type="protein sequence ID" value="CDZ79301.1"/>
    <property type="molecule type" value="Genomic_DNA"/>
</dbReference>
<dbReference type="Proteomes" id="UP000044071">
    <property type="component" value="Unassembled WGS sequence"/>
</dbReference>
<accession>A0A078L281</accession>
<dbReference type="Gene3D" id="3.60.15.10">
    <property type="entry name" value="Ribonuclease Z/Hydroxyacylglutathione hydrolase-like"/>
    <property type="match status" value="1"/>
</dbReference>
<dbReference type="InterPro" id="IPR036866">
    <property type="entry name" value="RibonucZ/Hydroxyglut_hydro"/>
</dbReference>
<protein>
    <submittedName>
        <fullName evidence="1">Uncharacterized protein</fullName>
    </submittedName>
</protein>
<dbReference type="RefSeq" id="WP_044012517.1">
    <property type="nucleotide sequence ID" value="NZ_CCVW01000004.1"/>
</dbReference>
<evidence type="ECO:0000313" key="2">
    <source>
        <dbReference type="Proteomes" id="UP000044071"/>
    </source>
</evidence>
<dbReference type="eggNOG" id="ENOG502ZCK4">
    <property type="taxonomic scope" value="Bacteria"/>
</dbReference>
<sequence length="236" mass="26707">MSNYSPVWPHGQITKVFEGIYVVRGTNITHFEQLEIQHSRNMTIIENDGELTLINTLRLNESGLSELEQLGKVKHVLSIGAFHGRDDSFYLDRYHAKLWAVHPQEKENGNRQQLQNSTYLPIKNGQFFIFKNASPAEGFVYLSEEEGIIINCDSIKNWVAVDEYFSEDTAKLAQASGEIAKARISPIWLKATGVQKADFDSLLKLKFKHLISAHGDVLRDTAYLDVKNSVDRLGQG</sequence>
<proteinExistence type="predicted"/>
<keyword evidence="2" id="KW-1185">Reference proteome</keyword>
<name>A0A078L281_9GAMM</name>
<dbReference type="OrthoDB" id="819793at2"/>
<evidence type="ECO:0000313" key="1">
    <source>
        <dbReference type="EMBL" id="CDZ79301.1"/>
    </source>
</evidence>
<dbReference type="SUPFAM" id="SSF56281">
    <property type="entry name" value="Metallo-hydrolase/oxidoreductase"/>
    <property type="match status" value="1"/>
</dbReference>
<reference evidence="1 2" key="1">
    <citation type="submission" date="2014-06" db="EMBL/GenBank/DDBJ databases">
        <authorList>
            <person name="Urmite Genomes Urmite Genomes"/>
        </authorList>
    </citation>
    <scope>NUCLEOTIDE SEQUENCE [LARGE SCALE GENOMIC DNA]</scope>
</reference>
<dbReference type="STRING" id="1034943.BN59_03619"/>